<dbReference type="Proteomes" id="UP000008068">
    <property type="component" value="Unassembled WGS sequence"/>
</dbReference>
<dbReference type="Gene3D" id="2.30.29.70">
    <property type="entry name" value="Proteasomal ubiquitin receptor Rpn13/ADRM1"/>
    <property type="match status" value="1"/>
</dbReference>
<keyword evidence="3" id="KW-1185">Reference proteome</keyword>
<dbReference type="eggNOG" id="KOG3037">
    <property type="taxonomic scope" value="Eukaryota"/>
</dbReference>
<dbReference type="InterPro" id="IPR044868">
    <property type="entry name" value="Rpn13/ADRM1_Pru"/>
</dbReference>
<dbReference type="Pfam" id="PF04683">
    <property type="entry name" value="Rpn13_ADRM1_Pru"/>
    <property type="match status" value="1"/>
</dbReference>
<feature type="domain" description="Pru" evidence="1">
    <location>
        <begin position="12"/>
        <end position="163"/>
    </location>
</feature>
<evidence type="ECO:0000259" key="1">
    <source>
        <dbReference type="PROSITE" id="PS51917"/>
    </source>
</evidence>
<dbReference type="OrthoDB" id="340431at2759"/>
<name>G0N2V6_CAEBE</name>
<accession>G0N2V6</accession>
<dbReference type="AlphaFoldDB" id="G0N2V6"/>
<organism evidence="3">
    <name type="scientific">Caenorhabditis brenneri</name>
    <name type="common">Nematode worm</name>
    <dbReference type="NCBI Taxonomy" id="135651"/>
    <lineage>
        <taxon>Eukaryota</taxon>
        <taxon>Metazoa</taxon>
        <taxon>Ecdysozoa</taxon>
        <taxon>Nematoda</taxon>
        <taxon>Chromadorea</taxon>
        <taxon>Rhabditida</taxon>
        <taxon>Rhabditina</taxon>
        <taxon>Rhabditomorpha</taxon>
        <taxon>Rhabditoidea</taxon>
        <taxon>Rhabditidae</taxon>
        <taxon>Peloderinae</taxon>
        <taxon>Caenorhabditis</taxon>
    </lineage>
</organism>
<dbReference type="eggNOG" id="KOG1014">
    <property type="taxonomic scope" value="Eukaryota"/>
</dbReference>
<proteinExistence type="predicted"/>
<reference evidence="3" key="1">
    <citation type="submission" date="2011-07" db="EMBL/GenBank/DDBJ databases">
        <authorList>
            <consortium name="Caenorhabditis brenneri Sequencing and Analysis Consortium"/>
            <person name="Wilson R.K."/>
        </authorList>
    </citation>
    <scope>NUCLEOTIDE SEQUENCE [LARGE SCALE GENOMIC DNA]</scope>
    <source>
        <strain evidence="3">PB2801</strain>
    </source>
</reference>
<evidence type="ECO:0000313" key="2">
    <source>
        <dbReference type="EMBL" id="EGT50959.1"/>
    </source>
</evidence>
<gene>
    <name evidence="2" type="ORF">CAEBREN_24903</name>
</gene>
<dbReference type="InParanoid" id="G0N2V6"/>
<evidence type="ECO:0000313" key="3">
    <source>
        <dbReference type="Proteomes" id="UP000008068"/>
    </source>
</evidence>
<dbReference type="EMBL" id="GL379831">
    <property type="protein sequence ID" value="EGT50959.1"/>
    <property type="molecule type" value="Genomic_DNA"/>
</dbReference>
<dbReference type="HOGENOM" id="CLU_1628506_0_0_1"/>
<sequence length="163" mass="17891">MAMFSNTRTTAPSSGHIAEFKAGRSRLEPGSGGDATKKVFAEAAKGLVFIKQSNDMLVHFCWKNREKTLLSSLNVYASLWEPAMALAAVAYRLLTIFSNILGPYLLLSPIDLKKKTGASWAGNFTCLVAVSETGNYDAYLASTSQDNQEKEIEMSEEAKKEKR</sequence>
<protein>
    <recommendedName>
        <fullName evidence="1">Pru domain-containing protein</fullName>
    </recommendedName>
</protein>
<dbReference type="InterPro" id="IPR038633">
    <property type="entry name" value="Rpn13/ADRM1_Pru_sf"/>
</dbReference>
<dbReference type="STRING" id="135651.G0N2V6"/>
<dbReference type="PROSITE" id="PS51917">
    <property type="entry name" value="PRU"/>
    <property type="match status" value="1"/>
</dbReference>